<keyword evidence="3" id="KW-0949">S-adenosyl-L-methionine</keyword>
<dbReference type="AlphaFoldDB" id="A0A931CT51"/>
<dbReference type="GO" id="GO:0032259">
    <property type="term" value="P:methylation"/>
    <property type="evidence" value="ECO:0007669"/>
    <property type="project" value="UniProtKB-KW"/>
</dbReference>
<dbReference type="InterPro" id="IPR029063">
    <property type="entry name" value="SAM-dependent_MTases_sf"/>
</dbReference>
<evidence type="ECO:0000259" key="4">
    <source>
        <dbReference type="Pfam" id="PF13649"/>
    </source>
</evidence>
<proteinExistence type="predicted"/>
<protein>
    <submittedName>
        <fullName evidence="5">Methyltransferase domain-containing protein</fullName>
    </submittedName>
</protein>
<dbReference type="InterPro" id="IPR041698">
    <property type="entry name" value="Methyltransf_25"/>
</dbReference>
<dbReference type="Pfam" id="PF13649">
    <property type="entry name" value="Methyltransf_25"/>
    <property type="match status" value="1"/>
</dbReference>
<keyword evidence="1 5" id="KW-0489">Methyltransferase</keyword>
<evidence type="ECO:0000313" key="5">
    <source>
        <dbReference type="EMBL" id="MBG0740959.1"/>
    </source>
</evidence>
<accession>A0A931CT51</accession>
<dbReference type="EMBL" id="JADNYM010000023">
    <property type="protein sequence ID" value="MBG0740959.1"/>
    <property type="molecule type" value="Genomic_DNA"/>
</dbReference>
<keyword evidence="6" id="KW-1185">Reference proteome</keyword>
<feature type="domain" description="Methyltransferase" evidence="4">
    <location>
        <begin position="64"/>
        <end position="151"/>
    </location>
</feature>
<dbReference type="PANTHER" id="PTHR43464">
    <property type="entry name" value="METHYLTRANSFERASE"/>
    <property type="match status" value="1"/>
</dbReference>
<evidence type="ECO:0000256" key="3">
    <source>
        <dbReference type="ARBA" id="ARBA00022691"/>
    </source>
</evidence>
<evidence type="ECO:0000313" key="6">
    <source>
        <dbReference type="Proteomes" id="UP000655366"/>
    </source>
</evidence>
<comment type="caution">
    <text evidence="5">The sequence shown here is derived from an EMBL/GenBank/DDBJ whole genome shotgun (WGS) entry which is preliminary data.</text>
</comment>
<dbReference type="GO" id="GO:0008168">
    <property type="term" value="F:methyltransferase activity"/>
    <property type="evidence" value="ECO:0007669"/>
    <property type="project" value="UniProtKB-KW"/>
</dbReference>
<dbReference type="Proteomes" id="UP000655366">
    <property type="component" value="Unassembled WGS sequence"/>
</dbReference>
<dbReference type="SUPFAM" id="SSF53335">
    <property type="entry name" value="S-adenosyl-L-methionine-dependent methyltransferases"/>
    <property type="match status" value="1"/>
</dbReference>
<sequence>MLGQLQIRAVDAVEEMDRSDCDQQLLERTYAQFPLINAAVSGWRRTYTQMLRPLLSLNRTSTLLDIGCGGGDVPRRLARWAARDGLALDITAIDPDERAFAFAAAQPPVPRLRFRSAFSSELVAEGATFDLVVSNHVLHHLSAPQLHGLLTDSRLLATQASVHSDIARSALAYALFSAGTLPVFHRSFIRADGLTSIRRSYTAAELRLAVPAKWRVQPQGPFRNLLTYRPEALPPAAGSPESTPDA</sequence>
<reference evidence="5 6" key="1">
    <citation type="submission" date="2020-11" db="EMBL/GenBank/DDBJ databases">
        <title>Arthrobacter antarcticus sp. nov., isolated from Antarctic Soil.</title>
        <authorList>
            <person name="Li J."/>
        </authorList>
    </citation>
    <scope>NUCLEOTIDE SEQUENCE [LARGE SCALE GENOMIC DNA]</scope>
    <source>
        <strain evidence="5 6">Z1-20</strain>
    </source>
</reference>
<organism evidence="5 6">
    <name type="scientific">Arthrobacter terrae</name>
    <dbReference type="NCBI Taxonomy" id="2935737"/>
    <lineage>
        <taxon>Bacteria</taxon>
        <taxon>Bacillati</taxon>
        <taxon>Actinomycetota</taxon>
        <taxon>Actinomycetes</taxon>
        <taxon>Micrococcales</taxon>
        <taxon>Micrococcaceae</taxon>
        <taxon>Arthrobacter</taxon>
    </lineage>
</organism>
<keyword evidence="2" id="KW-0808">Transferase</keyword>
<dbReference type="Gene3D" id="3.40.50.150">
    <property type="entry name" value="Vaccinia Virus protein VP39"/>
    <property type="match status" value="1"/>
</dbReference>
<dbReference type="PANTHER" id="PTHR43464:SF19">
    <property type="entry name" value="UBIQUINONE BIOSYNTHESIS O-METHYLTRANSFERASE, MITOCHONDRIAL"/>
    <property type="match status" value="1"/>
</dbReference>
<evidence type="ECO:0000256" key="2">
    <source>
        <dbReference type="ARBA" id="ARBA00022679"/>
    </source>
</evidence>
<gene>
    <name evidence="5" type="ORF">IV500_16425</name>
</gene>
<dbReference type="NCBIfam" id="NF004851">
    <property type="entry name" value="PRK06202.1"/>
    <property type="match status" value="1"/>
</dbReference>
<evidence type="ECO:0000256" key="1">
    <source>
        <dbReference type="ARBA" id="ARBA00022603"/>
    </source>
</evidence>
<dbReference type="CDD" id="cd02440">
    <property type="entry name" value="AdoMet_MTases"/>
    <property type="match status" value="1"/>
</dbReference>
<name>A0A931CT51_9MICC</name>